<sequence>MLQVAMSIVGARRSSPSRRHTLRSYAAFTPEWNGAHRSPRSMSPKLSIATRSPSLHINLALCSPPWRSPITAPFPCKTQRPSLFPSKTQALPPLRFSTVAASIPFDCRHNNIEREKVPETHRKSIEKETLSGTIIIIIF</sequence>
<dbReference type="EMBL" id="BTGU01000012">
    <property type="protein sequence ID" value="GMN40883.1"/>
    <property type="molecule type" value="Genomic_DNA"/>
</dbReference>
<dbReference type="AlphaFoldDB" id="A0AA88CZI7"/>
<proteinExistence type="predicted"/>
<name>A0AA88CZI7_FICCA</name>
<dbReference type="Proteomes" id="UP001187192">
    <property type="component" value="Unassembled WGS sequence"/>
</dbReference>
<comment type="caution">
    <text evidence="1">The sequence shown here is derived from an EMBL/GenBank/DDBJ whole genome shotgun (WGS) entry which is preliminary data.</text>
</comment>
<protein>
    <submittedName>
        <fullName evidence="1">Uncharacterized protein</fullName>
    </submittedName>
</protein>
<organism evidence="1 2">
    <name type="scientific">Ficus carica</name>
    <name type="common">Common fig</name>
    <dbReference type="NCBI Taxonomy" id="3494"/>
    <lineage>
        <taxon>Eukaryota</taxon>
        <taxon>Viridiplantae</taxon>
        <taxon>Streptophyta</taxon>
        <taxon>Embryophyta</taxon>
        <taxon>Tracheophyta</taxon>
        <taxon>Spermatophyta</taxon>
        <taxon>Magnoliopsida</taxon>
        <taxon>eudicotyledons</taxon>
        <taxon>Gunneridae</taxon>
        <taxon>Pentapetalae</taxon>
        <taxon>rosids</taxon>
        <taxon>fabids</taxon>
        <taxon>Rosales</taxon>
        <taxon>Moraceae</taxon>
        <taxon>Ficeae</taxon>
        <taxon>Ficus</taxon>
    </lineage>
</organism>
<reference evidence="1" key="1">
    <citation type="submission" date="2023-07" db="EMBL/GenBank/DDBJ databases">
        <title>draft genome sequence of fig (Ficus carica).</title>
        <authorList>
            <person name="Takahashi T."/>
            <person name="Nishimura K."/>
        </authorList>
    </citation>
    <scope>NUCLEOTIDE SEQUENCE</scope>
</reference>
<evidence type="ECO:0000313" key="1">
    <source>
        <dbReference type="EMBL" id="GMN40883.1"/>
    </source>
</evidence>
<accession>A0AA88CZI7</accession>
<gene>
    <name evidence="1" type="ORF">TIFTF001_010109</name>
</gene>
<keyword evidence="2" id="KW-1185">Reference proteome</keyword>
<evidence type="ECO:0000313" key="2">
    <source>
        <dbReference type="Proteomes" id="UP001187192"/>
    </source>
</evidence>